<evidence type="ECO:0000256" key="5">
    <source>
        <dbReference type="ARBA" id="ARBA00022840"/>
    </source>
</evidence>
<keyword evidence="4 8" id="KW-0418">Kinase</keyword>
<keyword evidence="6" id="KW-0732">Signal</keyword>
<organism evidence="8">
    <name type="scientific">Xenopsylla cheopis</name>
    <name type="common">Oriental rat flea</name>
    <name type="synonym">Pulex cheopis</name>
    <dbReference type="NCBI Taxonomy" id="163159"/>
    <lineage>
        <taxon>Eukaryota</taxon>
        <taxon>Metazoa</taxon>
        <taxon>Ecdysozoa</taxon>
        <taxon>Arthropoda</taxon>
        <taxon>Hexapoda</taxon>
        <taxon>Insecta</taxon>
        <taxon>Pterygota</taxon>
        <taxon>Neoptera</taxon>
        <taxon>Endopterygota</taxon>
        <taxon>Siphonaptera</taxon>
        <taxon>Pulicidae</taxon>
        <taxon>Xenopsyllinae</taxon>
        <taxon>Xenopsylla</taxon>
    </lineage>
</organism>
<dbReference type="Pfam" id="PF00069">
    <property type="entry name" value="Pkinase"/>
    <property type="match status" value="1"/>
</dbReference>
<evidence type="ECO:0000313" key="8">
    <source>
        <dbReference type="EMBL" id="NOV50968.1"/>
    </source>
</evidence>
<evidence type="ECO:0000259" key="7">
    <source>
        <dbReference type="PROSITE" id="PS50011"/>
    </source>
</evidence>
<feature type="chain" id="PRO_5027113850" evidence="6">
    <location>
        <begin position="21"/>
        <end position="345"/>
    </location>
</feature>
<keyword evidence="1" id="KW-0723">Serine/threonine-protein kinase</keyword>
<dbReference type="SUPFAM" id="SSF56112">
    <property type="entry name" value="Protein kinase-like (PK-like)"/>
    <property type="match status" value="1"/>
</dbReference>
<reference evidence="8" key="1">
    <citation type="submission" date="2020-03" db="EMBL/GenBank/DDBJ databases">
        <title>Transcriptomic Profiling of the Digestive Tract of the Rat Flea, Xenopsylla cheopis, Following Blood Feeding and Infection with Yersinia pestis.</title>
        <authorList>
            <person name="Bland D.M."/>
            <person name="Martens C.A."/>
            <person name="Virtaneva K."/>
            <person name="Kanakabandi K."/>
            <person name="Long D."/>
            <person name="Rosenke R."/>
            <person name="Saturday G.A."/>
            <person name="Hoyt F.H."/>
            <person name="Bruno D.P."/>
            <person name="Ribeiro J.M.C."/>
            <person name="Hinnebusch J."/>
        </authorList>
    </citation>
    <scope>NUCLEOTIDE SEQUENCE</scope>
</reference>
<protein>
    <submittedName>
        <fullName evidence="8">Putative death-associated protein kinase</fullName>
    </submittedName>
</protein>
<dbReference type="GO" id="GO:0005524">
    <property type="term" value="F:ATP binding"/>
    <property type="evidence" value="ECO:0007669"/>
    <property type="project" value="UniProtKB-KW"/>
</dbReference>
<dbReference type="Gene3D" id="1.10.510.10">
    <property type="entry name" value="Transferase(Phosphotransferase) domain 1"/>
    <property type="match status" value="1"/>
</dbReference>
<evidence type="ECO:0000256" key="6">
    <source>
        <dbReference type="SAM" id="SignalP"/>
    </source>
</evidence>
<sequence>MWSVGVICYVLLSGLSPFMGETDIETMANVTIANYDFEDEAFTEISEEARDFIAKLLVKDQEARLTAADCLAHAWLKRKTPSPPPEKEIKVNGIDNKPKVKPEIPKKPILIPKITTSKDNLDLTKENLKSFVERWRDHPNSPYLFESKDSGVQLSVSQHSLRGYSPSPCGSLNSSPDVFEEDNAELEDNTHGFKSFERRASDSTCVVRKSDSSRNVNLVDEIRKLSDRLFAMSQMSEDLEDEVRATPRPKQKFTSLNRDVPRSVPGSFNEESFETKDCLLRLLGEWDCNNHAPSCGSRHKSFSVEWSESDTVCHESITSISTFYQSKTVEKQSIETRVNCGSIRK</sequence>
<dbReference type="InterPro" id="IPR011009">
    <property type="entry name" value="Kinase-like_dom_sf"/>
</dbReference>
<dbReference type="PANTHER" id="PTHR24342:SF20">
    <property type="entry name" value="MYOSIN LIGHT CHAIN KINASE, SMOOTH MUSCLE"/>
    <property type="match status" value="1"/>
</dbReference>
<evidence type="ECO:0000256" key="4">
    <source>
        <dbReference type="ARBA" id="ARBA00022777"/>
    </source>
</evidence>
<keyword evidence="3" id="KW-0547">Nucleotide-binding</keyword>
<name>A0A6M2E0V2_XENCH</name>
<evidence type="ECO:0000256" key="1">
    <source>
        <dbReference type="ARBA" id="ARBA00022527"/>
    </source>
</evidence>
<feature type="domain" description="Protein kinase" evidence="7">
    <location>
        <begin position="1"/>
        <end position="76"/>
    </location>
</feature>
<feature type="signal peptide" evidence="6">
    <location>
        <begin position="1"/>
        <end position="20"/>
    </location>
</feature>
<dbReference type="EMBL" id="GIIL01007242">
    <property type="protein sequence ID" value="NOV50968.1"/>
    <property type="molecule type" value="Transcribed_RNA"/>
</dbReference>
<dbReference type="GO" id="GO:0005634">
    <property type="term" value="C:nucleus"/>
    <property type="evidence" value="ECO:0007669"/>
    <property type="project" value="TreeGrafter"/>
</dbReference>
<keyword evidence="5" id="KW-0067">ATP-binding</keyword>
<dbReference type="PANTHER" id="PTHR24342">
    <property type="entry name" value="SERINE/THREONINE-PROTEIN KINASE 17"/>
    <property type="match status" value="1"/>
</dbReference>
<evidence type="ECO:0000256" key="2">
    <source>
        <dbReference type="ARBA" id="ARBA00022679"/>
    </source>
</evidence>
<evidence type="ECO:0000256" key="3">
    <source>
        <dbReference type="ARBA" id="ARBA00022741"/>
    </source>
</evidence>
<proteinExistence type="predicted"/>
<accession>A0A6M2E0V2</accession>
<dbReference type="GO" id="GO:0004674">
    <property type="term" value="F:protein serine/threonine kinase activity"/>
    <property type="evidence" value="ECO:0007669"/>
    <property type="project" value="UniProtKB-KW"/>
</dbReference>
<dbReference type="InterPro" id="IPR000719">
    <property type="entry name" value="Prot_kinase_dom"/>
</dbReference>
<dbReference type="GO" id="GO:0035556">
    <property type="term" value="P:intracellular signal transduction"/>
    <property type="evidence" value="ECO:0007669"/>
    <property type="project" value="TreeGrafter"/>
</dbReference>
<dbReference type="AlphaFoldDB" id="A0A6M2E0V2"/>
<dbReference type="GO" id="GO:0043065">
    <property type="term" value="P:positive regulation of apoptotic process"/>
    <property type="evidence" value="ECO:0007669"/>
    <property type="project" value="TreeGrafter"/>
</dbReference>
<keyword evidence="2" id="KW-0808">Transferase</keyword>
<dbReference type="PROSITE" id="PS50011">
    <property type="entry name" value="PROTEIN_KINASE_DOM"/>
    <property type="match status" value="1"/>
</dbReference>